<comment type="similarity">
    <text evidence="1">Belongs to the multi antimicrobial extrusion (MATE) (TC 2.A.66.1) family.</text>
</comment>
<evidence type="ECO:0000256" key="2">
    <source>
        <dbReference type="SAM" id="Phobius"/>
    </source>
</evidence>
<evidence type="ECO:0000313" key="3">
    <source>
        <dbReference type="EMBL" id="KAG5593920.1"/>
    </source>
</evidence>
<comment type="caution">
    <text evidence="3">The sequence shown here is derived from an EMBL/GenBank/DDBJ whole genome shotgun (WGS) entry which is preliminary data.</text>
</comment>
<keyword evidence="4" id="KW-1185">Reference proteome</keyword>
<sequence>MESALETLCGQTYGATHHHMFGIHMQRGMYVSLLVNIPIACIWAHARSILVNLRHDPKIAVETRVYAWFMIPSIFAYGLLELVFHMLSEGLGGAKIVRVSNEPGARQPQSTCLATRTATLLATGEGTYSNSCTHDIDSLSMGLLLHQ</sequence>
<proteinExistence type="inferred from homology"/>
<dbReference type="PANTHER" id="PTHR11206">
    <property type="entry name" value="MULTIDRUG RESISTANCE PROTEIN"/>
    <property type="match status" value="1"/>
</dbReference>
<evidence type="ECO:0000313" key="4">
    <source>
        <dbReference type="Proteomes" id="UP000824120"/>
    </source>
</evidence>
<dbReference type="GO" id="GO:0016020">
    <property type="term" value="C:membrane"/>
    <property type="evidence" value="ECO:0007669"/>
    <property type="project" value="InterPro"/>
</dbReference>
<accession>A0A9J5Y2Z4</accession>
<gene>
    <name evidence="3" type="ORF">H5410_035152</name>
</gene>
<keyword evidence="2" id="KW-1133">Transmembrane helix</keyword>
<dbReference type="AlphaFoldDB" id="A0A9J5Y2Z4"/>
<dbReference type="InterPro" id="IPR002528">
    <property type="entry name" value="MATE_fam"/>
</dbReference>
<dbReference type="Pfam" id="PF01554">
    <property type="entry name" value="MatE"/>
    <property type="match status" value="1"/>
</dbReference>
<dbReference type="Proteomes" id="UP000824120">
    <property type="component" value="Chromosome 7"/>
</dbReference>
<dbReference type="GO" id="GO:0015297">
    <property type="term" value="F:antiporter activity"/>
    <property type="evidence" value="ECO:0007669"/>
    <property type="project" value="InterPro"/>
</dbReference>
<keyword evidence="2" id="KW-0812">Transmembrane</keyword>
<dbReference type="EMBL" id="JACXVP010000007">
    <property type="protein sequence ID" value="KAG5593920.1"/>
    <property type="molecule type" value="Genomic_DNA"/>
</dbReference>
<dbReference type="OrthoDB" id="2126698at2759"/>
<dbReference type="GO" id="GO:0042910">
    <property type="term" value="F:xenobiotic transmembrane transporter activity"/>
    <property type="evidence" value="ECO:0007669"/>
    <property type="project" value="InterPro"/>
</dbReference>
<reference evidence="3 4" key="1">
    <citation type="submission" date="2020-09" db="EMBL/GenBank/DDBJ databases">
        <title>De no assembly of potato wild relative species, Solanum commersonii.</title>
        <authorList>
            <person name="Cho K."/>
        </authorList>
    </citation>
    <scope>NUCLEOTIDE SEQUENCE [LARGE SCALE GENOMIC DNA]</scope>
    <source>
        <strain evidence="3">LZ3.2</strain>
        <tissue evidence="3">Leaf</tissue>
    </source>
</reference>
<evidence type="ECO:0000256" key="1">
    <source>
        <dbReference type="ARBA" id="ARBA00010199"/>
    </source>
</evidence>
<keyword evidence="2" id="KW-0472">Membrane</keyword>
<feature type="transmembrane region" description="Helical" evidence="2">
    <location>
        <begin position="28"/>
        <end position="46"/>
    </location>
</feature>
<feature type="transmembrane region" description="Helical" evidence="2">
    <location>
        <begin position="66"/>
        <end position="88"/>
    </location>
</feature>
<organism evidence="3 4">
    <name type="scientific">Solanum commersonii</name>
    <name type="common">Commerson's wild potato</name>
    <name type="synonym">Commerson's nightshade</name>
    <dbReference type="NCBI Taxonomy" id="4109"/>
    <lineage>
        <taxon>Eukaryota</taxon>
        <taxon>Viridiplantae</taxon>
        <taxon>Streptophyta</taxon>
        <taxon>Embryophyta</taxon>
        <taxon>Tracheophyta</taxon>
        <taxon>Spermatophyta</taxon>
        <taxon>Magnoliopsida</taxon>
        <taxon>eudicotyledons</taxon>
        <taxon>Gunneridae</taxon>
        <taxon>Pentapetalae</taxon>
        <taxon>asterids</taxon>
        <taxon>lamiids</taxon>
        <taxon>Solanales</taxon>
        <taxon>Solanaceae</taxon>
        <taxon>Solanoideae</taxon>
        <taxon>Solaneae</taxon>
        <taxon>Solanum</taxon>
    </lineage>
</organism>
<protein>
    <submittedName>
        <fullName evidence="3">Uncharacterized protein</fullName>
    </submittedName>
</protein>
<name>A0A9J5Y2Z4_SOLCO</name>